<dbReference type="PANTHER" id="PTHR11685">
    <property type="entry name" value="RBR FAMILY RING FINGER AND IBR DOMAIN-CONTAINING"/>
    <property type="match status" value="1"/>
</dbReference>
<dbReference type="Proteomes" id="UP000663829">
    <property type="component" value="Unassembled WGS sequence"/>
</dbReference>
<evidence type="ECO:0000313" key="12">
    <source>
        <dbReference type="EMBL" id="CAF3570631.1"/>
    </source>
</evidence>
<protein>
    <recommendedName>
        <fullName evidence="2">RBR-type E3 ubiquitin transferase</fullName>
        <ecNumber evidence="2">2.3.2.31</ecNumber>
    </recommendedName>
</protein>
<keyword evidence="8" id="KW-0862">Zinc</keyword>
<keyword evidence="5" id="KW-0677">Repeat</keyword>
<dbReference type="InterPro" id="IPR031127">
    <property type="entry name" value="E3_UB_ligase_RBR"/>
</dbReference>
<dbReference type="Proteomes" id="UP000677228">
    <property type="component" value="Unassembled WGS sequence"/>
</dbReference>
<dbReference type="SUPFAM" id="SSF50324">
    <property type="entry name" value="Inorganic pyrophosphatase"/>
    <property type="match status" value="1"/>
</dbReference>
<keyword evidence="14" id="KW-1185">Reference proteome</keyword>
<dbReference type="EMBL" id="CAJOBC010029569">
    <property type="protein sequence ID" value="CAF4083771.1"/>
    <property type="molecule type" value="Genomic_DNA"/>
</dbReference>
<dbReference type="InterPro" id="IPR043145">
    <property type="entry name" value="Znf_ZZ_sf"/>
</dbReference>
<dbReference type="CDD" id="cd20335">
    <property type="entry name" value="BRcat_RBR"/>
    <property type="match status" value="1"/>
</dbReference>
<evidence type="ECO:0000313" key="14">
    <source>
        <dbReference type="Proteomes" id="UP000663829"/>
    </source>
</evidence>
<reference evidence="11" key="1">
    <citation type="submission" date="2021-02" db="EMBL/GenBank/DDBJ databases">
        <authorList>
            <person name="Nowell W R."/>
        </authorList>
    </citation>
    <scope>NUCLEOTIDE SEQUENCE</scope>
</reference>
<evidence type="ECO:0000256" key="6">
    <source>
        <dbReference type="ARBA" id="ARBA00022771"/>
    </source>
</evidence>
<gene>
    <name evidence="11" type="ORF">GPM918_LOCUS27732</name>
    <name evidence="10" type="ORF">OVA965_LOCUS3994</name>
    <name evidence="13" type="ORF">SRO942_LOCUS28111</name>
    <name evidence="12" type="ORF">TMI583_LOCUS3992</name>
</gene>
<organism evidence="11 14">
    <name type="scientific">Didymodactylos carnosus</name>
    <dbReference type="NCBI Taxonomy" id="1234261"/>
    <lineage>
        <taxon>Eukaryota</taxon>
        <taxon>Metazoa</taxon>
        <taxon>Spiralia</taxon>
        <taxon>Gnathifera</taxon>
        <taxon>Rotifera</taxon>
        <taxon>Eurotatoria</taxon>
        <taxon>Bdelloidea</taxon>
        <taxon>Philodinida</taxon>
        <taxon>Philodinidae</taxon>
        <taxon>Didymodactylos</taxon>
    </lineage>
</organism>
<evidence type="ECO:0000313" key="10">
    <source>
        <dbReference type="EMBL" id="CAF0788230.1"/>
    </source>
</evidence>
<dbReference type="GO" id="GO:0005737">
    <property type="term" value="C:cytoplasm"/>
    <property type="evidence" value="ECO:0007669"/>
    <property type="project" value="InterPro"/>
</dbReference>
<dbReference type="InterPro" id="IPR036649">
    <property type="entry name" value="Pyrophosphatase_sf"/>
</dbReference>
<evidence type="ECO:0000256" key="1">
    <source>
        <dbReference type="ARBA" id="ARBA00001798"/>
    </source>
</evidence>
<evidence type="ECO:0000259" key="9">
    <source>
        <dbReference type="PROSITE" id="PS51873"/>
    </source>
</evidence>
<dbReference type="AlphaFoldDB" id="A0A815CG75"/>
<dbReference type="EMBL" id="CAJNOQ010011769">
    <property type="protein sequence ID" value="CAF1284739.1"/>
    <property type="molecule type" value="Genomic_DNA"/>
</dbReference>
<comment type="caution">
    <text evidence="11">The sequence shown here is derived from an EMBL/GenBank/DDBJ whole genome shotgun (WGS) entry which is preliminary data.</text>
</comment>
<accession>A0A815CG75</accession>
<comment type="catalytic activity">
    <reaction evidence="1">
        <text>[E2 ubiquitin-conjugating enzyme]-S-ubiquitinyl-L-cysteine + [acceptor protein]-L-lysine = [E2 ubiquitin-conjugating enzyme]-L-cysteine + [acceptor protein]-N(6)-ubiquitinyl-L-lysine.</text>
        <dbReference type="EC" id="2.3.2.31"/>
    </reaction>
</comment>
<evidence type="ECO:0000256" key="4">
    <source>
        <dbReference type="ARBA" id="ARBA00022723"/>
    </source>
</evidence>
<feature type="domain" description="RING-type" evidence="9">
    <location>
        <begin position="1"/>
        <end position="239"/>
    </location>
</feature>
<name>A0A815CG75_9BILA</name>
<dbReference type="SUPFAM" id="SSF57850">
    <property type="entry name" value="RING/U-box"/>
    <property type="match status" value="3"/>
</dbReference>
<dbReference type="Pfam" id="PF01485">
    <property type="entry name" value="IBR"/>
    <property type="match status" value="1"/>
</dbReference>
<keyword evidence="6" id="KW-0863">Zinc-finger</keyword>
<dbReference type="GO" id="GO:0004427">
    <property type="term" value="F:inorganic diphosphate phosphatase activity"/>
    <property type="evidence" value="ECO:0007669"/>
    <property type="project" value="InterPro"/>
</dbReference>
<dbReference type="GO" id="GO:0016567">
    <property type="term" value="P:protein ubiquitination"/>
    <property type="evidence" value="ECO:0007669"/>
    <property type="project" value="InterPro"/>
</dbReference>
<evidence type="ECO:0000256" key="7">
    <source>
        <dbReference type="ARBA" id="ARBA00022786"/>
    </source>
</evidence>
<dbReference type="EC" id="2.3.2.31" evidence="2"/>
<dbReference type="Gene3D" id="3.30.60.90">
    <property type="match status" value="1"/>
</dbReference>
<proteinExistence type="predicted"/>
<evidence type="ECO:0000256" key="8">
    <source>
        <dbReference type="ARBA" id="ARBA00022833"/>
    </source>
</evidence>
<dbReference type="EMBL" id="CAJOBA010001012">
    <property type="protein sequence ID" value="CAF3570631.1"/>
    <property type="molecule type" value="Genomic_DNA"/>
</dbReference>
<dbReference type="InterPro" id="IPR044066">
    <property type="entry name" value="TRIAD_supradom"/>
</dbReference>
<dbReference type="PROSITE" id="PS51873">
    <property type="entry name" value="TRIAD"/>
    <property type="match status" value="1"/>
</dbReference>
<keyword evidence="7" id="KW-0833">Ubl conjugation pathway</keyword>
<dbReference type="InterPro" id="IPR002867">
    <property type="entry name" value="IBR_dom"/>
</dbReference>
<dbReference type="GO" id="GO:0061630">
    <property type="term" value="F:ubiquitin protein ligase activity"/>
    <property type="evidence" value="ECO:0007669"/>
    <property type="project" value="UniProtKB-EC"/>
</dbReference>
<dbReference type="GO" id="GO:0006796">
    <property type="term" value="P:phosphate-containing compound metabolic process"/>
    <property type="evidence" value="ECO:0007669"/>
    <property type="project" value="InterPro"/>
</dbReference>
<keyword evidence="3" id="KW-0808">Transferase</keyword>
<dbReference type="GO" id="GO:0000287">
    <property type="term" value="F:magnesium ion binding"/>
    <property type="evidence" value="ECO:0007669"/>
    <property type="project" value="InterPro"/>
</dbReference>
<dbReference type="EMBL" id="CAJNOK010001012">
    <property type="protein sequence ID" value="CAF0788230.1"/>
    <property type="molecule type" value="Genomic_DNA"/>
</dbReference>
<evidence type="ECO:0000256" key="3">
    <source>
        <dbReference type="ARBA" id="ARBA00022679"/>
    </source>
</evidence>
<sequence length="414" mass="47984">MCPGYRLMDGELNQLRLPPNDVHRFKDYQMRQTFKMYSQSTRGIIKCPAEGCAWIAEAQNPEERIRVQCPMCHKEFCSLCNQQYHYRTQCQAIPALTQQWFLWCDKERGEYLTARDRQDAAYAKQMAIYTRHQETNKQQIRELATRYRELLADEKYKAANCRHCPQCRRVVEKLGGCEQMVCGQDADGGNNQSGCGHKFVWEKAPVYDAQIKTSSQPVLLKHPGRRARQAVGHQHRALDRNKGGSLNQPIIQESEELLHHKGAKCDACQEDIKGIKFDCIHCPALSFCEKCEQEQTLQHYNENNLKGQQQHVPTGKPPNKFAIYDQYDDRRYALKVIEETRKYWLKLANGETKVEQKICSIVNMTLNNNSTIQQKEAEQIVNENEQYKEAAAIDLTVHDLCYIADQKECITNDK</sequence>
<dbReference type="Proteomes" id="UP000682733">
    <property type="component" value="Unassembled WGS sequence"/>
</dbReference>
<dbReference type="Proteomes" id="UP000681722">
    <property type="component" value="Unassembled WGS sequence"/>
</dbReference>
<keyword evidence="4" id="KW-0479">Metal-binding</keyword>
<evidence type="ECO:0000313" key="11">
    <source>
        <dbReference type="EMBL" id="CAF1284739.1"/>
    </source>
</evidence>
<evidence type="ECO:0000256" key="5">
    <source>
        <dbReference type="ARBA" id="ARBA00022737"/>
    </source>
</evidence>
<evidence type="ECO:0000256" key="2">
    <source>
        <dbReference type="ARBA" id="ARBA00012251"/>
    </source>
</evidence>
<dbReference type="SMART" id="SM00647">
    <property type="entry name" value="IBR"/>
    <property type="match status" value="1"/>
</dbReference>
<evidence type="ECO:0000313" key="13">
    <source>
        <dbReference type="EMBL" id="CAF4083771.1"/>
    </source>
</evidence>
<dbReference type="OrthoDB" id="69641at2759"/>
<dbReference type="GO" id="GO:0008270">
    <property type="term" value="F:zinc ion binding"/>
    <property type="evidence" value="ECO:0007669"/>
    <property type="project" value="UniProtKB-KW"/>
</dbReference>
<dbReference type="Gene3D" id="3.90.80.10">
    <property type="entry name" value="Inorganic pyrophosphatase"/>
    <property type="match status" value="1"/>
</dbReference>